<keyword evidence="9" id="KW-1185">Reference proteome</keyword>
<evidence type="ECO:0000256" key="3">
    <source>
        <dbReference type="ARBA" id="ARBA00022989"/>
    </source>
</evidence>
<evidence type="ECO:0000259" key="7">
    <source>
        <dbReference type="PROSITE" id="PS50850"/>
    </source>
</evidence>
<keyword evidence="4 6" id="KW-0472">Membrane</keyword>
<dbReference type="AlphaFoldDB" id="A0A1M2VNF6"/>
<feature type="transmembrane region" description="Helical" evidence="6">
    <location>
        <begin position="110"/>
        <end position="130"/>
    </location>
</feature>
<gene>
    <name evidence="8" type="ORF">TRAPUB_14418</name>
</gene>
<comment type="caution">
    <text evidence="8">The sequence shown here is derived from an EMBL/GenBank/DDBJ whole genome shotgun (WGS) entry which is preliminary data.</text>
</comment>
<feature type="transmembrane region" description="Helical" evidence="6">
    <location>
        <begin position="145"/>
        <end position="168"/>
    </location>
</feature>
<feature type="transmembrane region" description="Helical" evidence="6">
    <location>
        <begin position="281"/>
        <end position="303"/>
    </location>
</feature>
<keyword evidence="3 6" id="KW-1133">Transmembrane helix</keyword>
<proteinExistence type="predicted"/>
<protein>
    <recommendedName>
        <fullName evidence="7">Major facilitator superfamily (MFS) profile domain-containing protein</fullName>
    </recommendedName>
</protein>
<evidence type="ECO:0000256" key="2">
    <source>
        <dbReference type="ARBA" id="ARBA00022692"/>
    </source>
</evidence>
<feature type="transmembrane region" description="Helical" evidence="6">
    <location>
        <begin position="315"/>
        <end position="334"/>
    </location>
</feature>
<sequence>MAIGPTLGGLVIRFTGSFISVFYIAAGLHLVYALLVWFVIPESLHKRDMEGARIRQRVEEEQYRAAHAHGGALVLLKRLFAFLTPLMLFLPIELNQGGTPSKGKRRDWSLALLVAAYGFTVSLMGSYVYFMQYIQTFFEWNTEQVGYWFSAIGVSRALFLTVVLPFIIKLAKPTPPPIQLPTEPAEPLEGGAARSPDAEDDALPAPAPAPAHHSPAFDLMLARASLAVDSVTYLLLAIAPNGLLFAASSCLGALGMGFGPAVQSVALTLYNRRGGRDSGKLFGAMSVVQALSAQIFGPFVYGITYAKTVGTFPKAIIFLAAGAVMVSCVLLAFVRLPPDLALGPEAGGDVEEQVQPQDAAHPGREETLVGEAQPLIIIDDEESGRKIVKP</sequence>
<evidence type="ECO:0000256" key="5">
    <source>
        <dbReference type="SAM" id="MobiDB-lite"/>
    </source>
</evidence>
<dbReference type="SUPFAM" id="SSF103473">
    <property type="entry name" value="MFS general substrate transporter"/>
    <property type="match status" value="1"/>
</dbReference>
<dbReference type="PANTHER" id="PTHR23507:SF1">
    <property type="entry name" value="FI18259P1-RELATED"/>
    <property type="match status" value="1"/>
</dbReference>
<dbReference type="InterPro" id="IPR020846">
    <property type="entry name" value="MFS_dom"/>
</dbReference>
<evidence type="ECO:0000313" key="8">
    <source>
        <dbReference type="EMBL" id="OJT09131.1"/>
    </source>
</evidence>
<dbReference type="EMBL" id="MNAD01000982">
    <property type="protein sequence ID" value="OJT09131.1"/>
    <property type="molecule type" value="Genomic_DNA"/>
</dbReference>
<accession>A0A1M2VNF6</accession>
<dbReference type="GO" id="GO:0016020">
    <property type="term" value="C:membrane"/>
    <property type="evidence" value="ECO:0007669"/>
    <property type="project" value="UniProtKB-SubCell"/>
</dbReference>
<evidence type="ECO:0000256" key="6">
    <source>
        <dbReference type="SAM" id="Phobius"/>
    </source>
</evidence>
<name>A0A1M2VNF6_TRAPU</name>
<feature type="transmembrane region" description="Helical" evidence="6">
    <location>
        <begin position="20"/>
        <end position="40"/>
    </location>
</feature>
<comment type="subcellular location">
    <subcellularLocation>
        <location evidence="1">Membrane</location>
        <topology evidence="1">Multi-pass membrane protein</topology>
    </subcellularLocation>
</comment>
<evidence type="ECO:0000256" key="4">
    <source>
        <dbReference type="ARBA" id="ARBA00023136"/>
    </source>
</evidence>
<organism evidence="8 9">
    <name type="scientific">Trametes pubescens</name>
    <name type="common">White-rot fungus</name>
    <dbReference type="NCBI Taxonomy" id="154538"/>
    <lineage>
        <taxon>Eukaryota</taxon>
        <taxon>Fungi</taxon>
        <taxon>Dikarya</taxon>
        <taxon>Basidiomycota</taxon>
        <taxon>Agaricomycotina</taxon>
        <taxon>Agaricomycetes</taxon>
        <taxon>Polyporales</taxon>
        <taxon>Polyporaceae</taxon>
        <taxon>Trametes</taxon>
    </lineage>
</organism>
<feature type="domain" description="Major facilitator superfamily (MFS) profile" evidence="7">
    <location>
        <begin position="1"/>
        <end position="44"/>
    </location>
</feature>
<feature type="region of interest" description="Disordered" evidence="5">
    <location>
        <begin position="178"/>
        <end position="210"/>
    </location>
</feature>
<dbReference type="Gene3D" id="1.20.1250.20">
    <property type="entry name" value="MFS general substrate transporter like domains"/>
    <property type="match status" value="2"/>
</dbReference>
<dbReference type="OMA" id="SPMIMAN"/>
<reference evidence="8 9" key="1">
    <citation type="submission" date="2016-10" db="EMBL/GenBank/DDBJ databases">
        <title>Genome sequence of the basidiomycete white-rot fungus Trametes pubescens.</title>
        <authorList>
            <person name="Makela M.R."/>
            <person name="Granchi Z."/>
            <person name="Peng M."/>
            <person name="De Vries R.P."/>
            <person name="Grigoriev I."/>
            <person name="Riley R."/>
            <person name="Hilden K."/>
        </authorList>
    </citation>
    <scope>NUCLEOTIDE SEQUENCE [LARGE SCALE GENOMIC DNA]</scope>
    <source>
        <strain evidence="8 9">FBCC735</strain>
    </source>
</reference>
<dbReference type="GO" id="GO:0022857">
    <property type="term" value="F:transmembrane transporter activity"/>
    <property type="evidence" value="ECO:0007669"/>
    <property type="project" value="InterPro"/>
</dbReference>
<dbReference type="OrthoDB" id="3026777at2759"/>
<dbReference type="PANTHER" id="PTHR23507">
    <property type="entry name" value="ZGC:174356"/>
    <property type="match status" value="1"/>
</dbReference>
<dbReference type="InterPro" id="IPR036259">
    <property type="entry name" value="MFS_trans_sf"/>
</dbReference>
<dbReference type="Proteomes" id="UP000184267">
    <property type="component" value="Unassembled WGS sequence"/>
</dbReference>
<evidence type="ECO:0000256" key="1">
    <source>
        <dbReference type="ARBA" id="ARBA00004141"/>
    </source>
</evidence>
<evidence type="ECO:0000313" key="9">
    <source>
        <dbReference type="Proteomes" id="UP000184267"/>
    </source>
</evidence>
<dbReference type="PROSITE" id="PS50850">
    <property type="entry name" value="MFS"/>
    <property type="match status" value="1"/>
</dbReference>
<keyword evidence="2 6" id="KW-0812">Transmembrane</keyword>